<keyword evidence="2" id="KW-1185">Reference proteome</keyword>
<organism evidence="2">
    <name type="scientific">Drosophila persimilis</name>
    <name type="common">Fruit fly</name>
    <dbReference type="NCBI Taxonomy" id="7234"/>
    <lineage>
        <taxon>Eukaryota</taxon>
        <taxon>Metazoa</taxon>
        <taxon>Ecdysozoa</taxon>
        <taxon>Arthropoda</taxon>
        <taxon>Hexapoda</taxon>
        <taxon>Insecta</taxon>
        <taxon>Pterygota</taxon>
        <taxon>Neoptera</taxon>
        <taxon>Endopterygota</taxon>
        <taxon>Diptera</taxon>
        <taxon>Brachycera</taxon>
        <taxon>Muscomorpha</taxon>
        <taxon>Ephydroidea</taxon>
        <taxon>Drosophilidae</taxon>
        <taxon>Drosophila</taxon>
        <taxon>Sophophora</taxon>
    </lineage>
</organism>
<evidence type="ECO:0000313" key="1">
    <source>
        <dbReference type="EMBL" id="EDW26899.1"/>
    </source>
</evidence>
<gene>
    <name evidence="1" type="primary">Dper\GL14779</name>
    <name evidence="1" type="ORF">Dper_GL14779</name>
</gene>
<dbReference type="Proteomes" id="UP000008744">
    <property type="component" value="Unassembled WGS sequence"/>
</dbReference>
<sequence>MLYLIGFDRSARHRCSSSSREVLGDVLLTGQWQQLAVLLRAIPMMPLLCR</sequence>
<reference evidence="1 2" key="1">
    <citation type="journal article" date="2007" name="Nature">
        <title>Evolution of genes and genomes on the Drosophila phylogeny.</title>
        <authorList>
            <consortium name="Drosophila 12 Genomes Consortium"/>
            <person name="Clark A.G."/>
            <person name="Eisen M.B."/>
            <person name="Smith D.R."/>
            <person name="Bergman C.M."/>
            <person name="Oliver B."/>
            <person name="Markow T.A."/>
            <person name="Kaufman T.C."/>
            <person name="Kellis M."/>
            <person name="Gelbart W."/>
            <person name="Iyer V.N."/>
            <person name="Pollard D.A."/>
            <person name="Sackton T.B."/>
            <person name="Larracuente A.M."/>
            <person name="Singh N.D."/>
            <person name="Abad J.P."/>
            <person name="Abt D.N."/>
            <person name="Adryan B."/>
            <person name="Aguade M."/>
            <person name="Akashi H."/>
            <person name="Anderson W.W."/>
            <person name="Aquadro C.F."/>
            <person name="Ardell D.H."/>
            <person name="Arguello R."/>
            <person name="Artieri C.G."/>
            <person name="Barbash D.A."/>
            <person name="Barker D."/>
            <person name="Barsanti P."/>
            <person name="Batterham P."/>
            <person name="Batzoglou S."/>
            <person name="Begun D."/>
            <person name="Bhutkar A."/>
            <person name="Blanco E."/>
            <person name="Bosak S.A."/>
            <person name="Bradley R.K."/>
            <person name="Brand A.D."/>
            <person name="Brent M.R."/>
            <person name="Brooks A.N."/>
            <person name="Brown R.H."/>
            <person name="Butlin R.K."/>
            <person name="Caggese C."/>
            <person name="Calvi B.R."/>
            <person name="Bernardo de Carvalho A."/>
            <person name="Caspi A."/>
            <person name="Castrezana S."/>
            <person name="Celniker S.E."/>
            <person name="Chang J.L."/>
            <person name="Chapple C."/>
            <person name="Chatterji S."/>
            <person name="Chinwalla A."/>
            <person name="Civetta A."/>
            <person name="Clifton S.W."/>
            <person name="Comeron J.M."/>
            <person name="Costello J.C."/>
            <person name="Coyne J.A."/>
            <person name="Daub J."/>
            <person name="David R.G."/>
            <person name="Delcher A.L."/>
            <person name="Delehaunty K."/>
            <person name="Do C.B."/>
            <person name="Ebling H."/>
            <person name="Edwards K."/>
            <person name="Eickbush T."/>
            <person name="Evans J.D."/>
            <person name="Filipski A."/>
            <person name="Findeiss S."/>
            <person name="Freyhult E."/>
            <person name="Fulton L."/>
            <person name="Fulton R."/>
            <person name="Garcia A.C."/>
            <person name="Gardiner A."/>
            <person name="Garfield D.A."/>
            <person name="Garvin B.E."/>
            <person name="Gibson G."/>
            <person name="Gilbert D."/>
            <person name="Gnerre S."/>
            <person name="Godfrey J."/>
            <person name="Good R."/>
            <person name="Gotea V."/>
            <person name="Gravely B."/>
            <person name="Greenberg A.J."/>
            <person name="Griffiths-Jones S."/>
            <person name="Gross S."/>
            <person name="Guigo R."/>
            <person name="Gustafson E.A."/>
            <person name="Haerty W."/>
            <person name="Hahn M.W."/>
            <person name="Halligan D.L."/>
            <person name="Halpern A.L."/>
            <person name="Halter G.M."/>
            <person name="Han M.V."/>
            <person name="Heger A."/>
            <person name="Hillier L."/>
            <person name="Hinrichs A.S."/>
            <person name="Holmes I."/>
            <person name="Hoskins R.A."/>
            <person name="Hubisz M.J."/>
            <person name="Hultmark D."/>
            <person name="Huntley M.A."/>
            <person name="Jaffe D.B."/>
            <person name="Jagadeeshan S."/>
            <person name="Jeck W.R."/>
            <person name="Johnson J."/>
            <person name="Jones C.D."/>
            <person name="Jordan W.C."/>
            <person name="Karpen G.H."/>
            <person name="Kataoka E."/>
            <person name="Keightley P.D."/>
            <person name="Kheradpour P."/>
            <person name="Kirkness E.F."/>
            <person name="Koerich L.B."/>
            <person name="Kristiansen K."/>
            <person name="Kudrna D."/>
            <person name="Kulathinal R.J."/>
            <person name="Kumar S."/>
            <person name="Kwok R."/>
            <person name="Lander E."/>
            <person name="Langley C.H."/>
            <person name="Lapoint R."/>
            <person name="Lazzaro B.P."/>
            <person name="Lee S.J."/>
            <person name="Levesque L."/>
            <person name="Li R."/>
            <person name="Lin C.F."/>
            <person name="Lin M.F."/>
            <person name="Lindblad-Toh K."/>
            <person name="Llopart A."/>
            <person name="Long M."/>
            <person name="Low L."/>
            <person name="Lozovsky E."/>
            <person name="Lu J."/>
            <person name="Luo M."/>
            <person name="Machado C.A."/>
            <person name="Makalowski W."/>
            <person name="Marzo M."/>
            <person name="Matsuda M."/>
            <person name="Matzkin L."/>
            <person name="McAllister B."/>
            <person name="McBride C.S."/>
            <person name="McKernan B."/>
            <person name="McKernan K."/>
            <person name="Mendez-Lago M."/>
            <person name="Minx P."/>
            <person name="Mollenhauer M.U."/>
            <person name="Montooth K."/>
            <person name="Mount S.M."/>
            <person name="Mu X."/>
            <person name="Myers E."/>
            <person name="Negre B."/>
            <person name="Newfeld S."/>
            <person name="Nielsen R."/>
            <person name="Noor M.A."/>
            <person name="O'Grady P."/>
            <person name="Pachter L."/>
            <person name="Papaceit M."/>
            <person name="Parisi M.J."/>
            <person name="Parisi M."/>
            <person name="Parts L."/>
            <person name="Pedersen J.S."/>
            <person name="Pesole G."/>
            <person name="Phillippy A.M."/>
            <person name="Ponting C.P."/>
            <person name="Pop M."/>
            <person name="Porcelli D."/>
            <person name="Powell J.R."/>
            <person name="Prohaska S."/>
            <person name="Pruitt K."/>
            <person name="Puig M."/>
            <person name="Quesneville H."/>
            <person name="Ram K.R."/>
            <person name="Rand D."/>
            <person name="Rasmussen M.D."/>
            <person name="Reed L.K."/>
            <person name="Reenan R."/>
            <person name="Reily A."/>
            <person name="Remington K.A."/>
            <person name="Rieger T.T."/>
            <person name="Ritchie M.G."/>
            <person name="Robin C."/>
            <person name="Rogers Y.H."/>
            <person name="Rohde C."/>
            <person name="Rozas J."/>
            <person name="Rubenfield M.J."/>
            <person name="Ruiz A."/>
            <person name="Russo S."/>
            <person name="Salzberg S.L."/>
            <person name="Sanchez-Gracia A."/>
            <person name="Saranga D.J."/>
            <person name="Sato H."/>
            <person name="Schaeffer S.W."/>
            <person name="Schatz M.C."/>
            <person name="Schlenke T."/>
            <person name="Schwartz R."/>
            <person name="Segarra C."/>
            <person name="Singh R.S."/>
            <person name="Sirot L."/>
            <person name="Sirota M."/>
            <person name="Sisneros N.B."/>
            <person name="Smith C.D."/>
            <person name="Smith T.F."/>
            <person name="Spieth J."/>
            <person name="Stage D.E."/>
            <person name="Stark A."/>
            <person name="Stephan W."/>
            <person name="Strausberg R.L."/>
            <person name="Strempel S."/>
            <person name="Sturgill D."/>
            <person name="Sutton G."/>
            <person name="Sutton G.G."/>
            <person name="Tao W."/>
            <person name="Teichmann S."/>
            <person name="Tobari Y.N."/>
            <person name="Tomimura Y."/>
            <person name="Tsolas J.M."/>
            <person name="Valente V.L."/>
            <person name="Venter E."/>
            <person name="Venter J.C."/>
            <person name="Vicario S."/>
            <person name="Vieira F.G."/>
            <person name="Vilella A.J."/>
            <person name="Villasante A."/>
            <person name="Walenz B."/>
            <person name="Wang J."/>
            <person name="Wasserman M."/>
            <person name="Watts T."/>
            <person name="Wilson D."/>
            <person name="Wilson R.K."/>
            <person name="Wing R.A."/>
            <person name="Wolfner M.F."/>
            <person name="Wong A."/>
            <person name="Wong G.K."/>
            <person name="Wu C.I."/>
            <person name="Wu G."/>
            <person name="Yamamoto D."/>
            <person name="Yang H.P."/>
            <person name="Yang S.P."/>
            <person name="Yorke J.A."/>
            <person name="Yoshida K."/>
            <person name="Zdobnov E."/>
            <person name="Zhang P."/>
            <person name="Zhang Y."/>
            <person name="Zimin A.V."/>
            <person name="Baldwin J."/>
            <person name="Abdouelleil A."/>
            <person name="Abdulkadir J."/>
            <person name="Abebe A."/>
            <person name="Abera B."/>
            <person name="Abreu J."/>
            <person name="Acer S.C."/>
            <person name="Aftuck L."/>
            <person name="Alexander A."/>
            <person name="An P."/>
            <person name="Anderson E."/>
            <person name="Anderson S."/>
            <person name="Arachi H."/>
            <person name="Azer M."/>
            <person name="Bachantsang P."/>
            <person name="Barry A."/>
            <person name="Bayul T."/>
            <person name="Berlin A."/>
            <person name="Bessette D."/>
            <person name="Bloom T."/>
            <person name="Blye J."/>
            <person name="Boguslavskiy L."/>
            <person name="Bonnet C."/>
            <person name="Boukhgalter B."/>
            <person name="Bourzgui I."/>
            <person name="Brown A."/>
            <person name="Cahill P."/>
            <person name="Channer S."/>
            <person name="Cheshatsang Y."/>
            <person name="Chuda L."/>
            <person name="Citroen M."/>
            <person name="Collymore A."/>
            <person name="Cooke P."/>
            <person name="Costello M."/>
            <person name="D'Aco K."/>
            <person name="Daza R."/>
            <person name="De Haan G."/>
            <person name="DeGray S."/>
            <person name="DeMaso C."/>
            <person name="Dhargay N."/>
            <person name="Dooley K."/>
            <person name="Dooley E."/>
            <person name="Doricent M."/>
            <person name="Dorje P."/>
            <person name="Dorjee K."/>
            <person name="Dupes A."/>
            <person name="Elong R."/>
            <person name="Falk J."/>
            <person name="Farina A."/>
            <person name="Faro S."/>
            <person name="Ferguson D."/>
            <person name="Fisher S."/>
            <person name="Foley C.D."/>
            <person name="Franke A."/>
            <person name="Friedrich D."/>
            <person name="Gadbois L."/>
            <person name="Gearin G."/>
            <person name="Gearin C.R."/>
            <person name="Giannoukos G."/>
            <person name="Goode T."/>
            <person name="Graham J."/>
            <person name="Grandbois E."/>
            <person name="Grewal S."/>
            <person name="Gyaltsen K."/>
            <person name="Hafez N."/>
            <person name="Hagos B."/>
            <person name="Hall J."/>
            <person name="Henson C."/>
            <person name="Hollinger A."/>
            <person name="Honan T."/>
            <person name="Huard M.D."/>
            <person name="Hughes L."/>
            <person name="Hurhula B."/>
            <person name="Husby M.E."/>
            <person name="Kamat A."/>
            <person name="Kanga B."/>
            <person name="Kashin S."/>
            <person name="Khazanovich D."/>
            <person name="Kisner P."/>
            <person name="Lance K."/>
            <person name="Lara M."/>
            <person name="Lee W."/>
            <person name="Lennon N."/>
            <person name="Letendre F."/>
            <person name="LeVine R."/>
            <person name="Lipovsky A."/>
            <person name="Liu X."/>
            <person name="Liu J."/>
            <person name="Liu S."/>
            <person name="Lokyitsang T."/>
            <person name="Lokyitsang Y."/>
            <person name="Lubonja R."/>
            <person name="Lui A."/>
            <person name="MacDonald P."/>
            <person name="Magnisalis V."/>
            <person name="Maru K."/>
            <person name="Matthews C."/>
            <person name="McCusker W."/>
            <person name="McDonough S."/>
            <person name="Mehta T."/>
            <person name="Meldrim J."/>
            <person name="Meneus L."/>
            <person name="Mihai O."/>
            <person name="Mihalev A."/>
            <person name="Mihova T."/>
            <person name="Mittelman R."/>
            <person name="Mlenga V."/>
            <person name="Montmayeur A."/>
            <person name="Mulrain L."/>
            <person name="Navidi A."/>
            <person name="Naylor J."/>
            <person name="Negash T."/>
            <person name="Nguyen T."/>
            <person name="Nguyen N."/>
            <person name="Nicol R."/>
            <person name="Norbu C."/>
            <person name="Norbu N."/>
            <person name="Novod N."/>
            <person name="O'Neill B."/>
            <person name="Osman S."/>
            <person name="Markiewicz E."/>
            <person name="Oyono O.L."/>
            <person name="Patti C."/>
            <person name="Phunkhang P."/>
            <person name="Pierre F."/>
            <person name="Priest M."/>
            <person name="Raghuraman S."/>
            <person name="Rege F."/>
            <person name="Reyes R."/>
            <person name="Rise C."/>
            <person name="Rogov P."/>
            <person name="Ross K."/>
            <person name="Ryan E."/>
            <person name="Settipalli S."/>
            <person name="Shea T."/>
            <person name="Sherpa N."/>
            <person name="Shi L."/>
            <person name="Shih D."/>
            <person name="Sparrow T."/>
            <person name="Spaulding J."/>
            <person name="Stalker J."/>
            <person name="Stange-Thomann N."/>
            <person name="Stavropoulos S."/>
            <person name="Stone C."/>
            <person name="Strader C."/>
            <person name="Tesfaye S."/>
            <person name="Thomson T."/>
            <person name="Thoulutsang Y."/>
            <person name="Thoulutsang D."/>
            <person name="Topham K."/>
            <person name="Topping I."/>
            <person name="Tsamla T."/>
            <person name="Vassiliev H."/>
            <person name="Vo A."/>
            <person name="Wangchuk T."/>
            <person name="Wangdi T."/>
            <person name="Weiand M."/>
            <person name="Wilkinson J."/>
            <person name="Wilson A."/>
            <person name="Yadav S."/>
            <person name="Young G."/>
            <person name="Yu Q."/>
            <person name="Zembek L."/>
            <person name="Zhong D."/>
            <person name="Zimmer A."/>
            <person name="Zwirko Z."/>
            <person name="Jaffe D.B."/>
            <person name="Alvarez P."/>
            <person name="Brockman W."/>
            <person name="Butler J."/>
            <person name="Chin C."/>
            <person name="Gnerre S."/>
            <person name="Grabherr M."/>
            <person name="Kleber M."/>
            <person name="Mauceli E."/>
            <person name="MacCallum I."/>
        </authorList>
    </citation>
    <scope>NUCLEOTIDE SEQUENCE [LARGE SCALE GENOMIC DNA]</scope>
    <source>
        <strain evidence="2">MSH-3 / Tucson 14011-0111.49</strain>
    </source>
</reference>
<proteinExistence type="predicted"/>
<name>B4GW54_DROPE</name>
<dbReference type="HOGENOM" id="CLU_3126560_0_0_1"/>
<dbReference type="AlphaFoldDB" id="B4GW54"/>
<accession>B4GW54</accession>
<dbReference type="EMBL" id="CH479193">
    <property type="protein sequence ID" value="EDW26899.1"/>
    <property type="molecule type" value="Genomic_DNA"/>
</dbReference>
<protein>
    <submittedName>
        <fullName evidence="1">GL14779</fullName>
    </submittedName>
</protein>
<evidence type="ECO:0000313" key="2">
    <source>
        <dbReference type="Proteomes" id="UP000008744"/>
    </source>
</evidence>